<sequence length="58" mass="6782">MVLGLIQMQTDCKLKFESNEFMYSVFSSIHLGFNLQYKQQKHTVVTGPLIKWQMDLAD</sequence>
<evidence type="ECO:0000313" key="1">
    <source>
        <dbReference type="EMBL" id="PRP75209.1"/>
    </source>
</evidence>
<name>A0A2P6MU31_9EUKA</name>
<dbReference type="InParanoid" id="A0A2P6MU31"/>
<keyword evidence="2" id="KW-1185">Reference proteome</keyword>
<reference evidence="1 2" key="1">
    <citation type="journal article" date="2018" name="Genome Biol. Evol.">
        <title>Multiple Roots of Fruiting Body Formation in Amoebozoa.</title>
        <authorList>
            <person name="Hillmann F."/>
            <person name="Forbes G."/>
            <person name="Novohradska S."/>
            <person name="Ferling I."/>
            <person name="Riege K."/>
            <person name="Groth M."/>
            <person name="Westermann M."/>
            <person name="Marz M."/>
            <person name="Spaller T."/>
            <person name="Winckler T."/>
            <person name="Schaap P."/>
            <person name="Glockner G."/>
        </authorList>
    </citation>
    <scope>NUCLEOTIDE SEQUENCE [LARGE SCALE GENOMIC DNA]</scope>
    <source>
        <strain evidence="1 2">Jena</strain>
    </source>
</reference>
<dbReference type="EMBL" id="MDYQ01000409">
    <property type="protein sequence ID" value="PRP75209.1"/>
    <property type="molecule type" value="Genomic_DNA"/>
</dbReference>
<proteinExistence type="predicted"/>
<gene>
    <name evidence="1" type="ORF">PROFUN_15851</name>
</gene>
<accession>A0A2P6MU31</accession>
<dbReference type="Proteomes" id="UP000241769">
    <property type="component" value="Unassembled WGS sequence"/>
</dbReference>
<comment type="caution">
    <text evidence="1">The sequence shown here is derived from an EMBL/GenBank/DDBJ whole genome shotgun (WGS) entry which is preliminary data.</text>
</comment>
<dbReference type="AlphaFoldDB" id="A0A2P6MU31"/>
<organism evidence="1 2">
    <name type="scientific">Planoprotostelium fungivorum</name>
    <dbReference type="NCBI Taxonomy" id="1890364"/>
    <lineage>
        <taxon>Eukaryota</taxon>
        <taxon>Amoebozoa</taxon>
        <taxon>Evosea</taxon>
        <taxon>Variosea</taxon>
        <taxon>Cavosteliida</taxon>
        <taxon>Cavosteliaceae</taxon>
        <taxon>Planoprotostelium</taxon>
    </lineage>
</organism>
<evidence type="ECO:0000313" key="2">
    <source>
        <dbReference type="Proteomes" id="UP000241769"/>
    </source>
</evidence>
<protein>
    <submittedName>
        <fullName evidence="1">Uncharacterized protein</fullName>
    </submittedName>
</protein>